<dbReference type="Pfam" id="PF04909">
    <property type="entry name" value="Amidohydro_2"/>
    <property type="match status" value="1"/>
</dbReference>
<proteinExistence type="predicted"/>
<gene>
    <name evidence="2" type="ORF">ACFPUY_34860</name>
</gene>
<dbReference type="Proteomes" id="UP001596096">
    <property type="component" value="Unassembled WGS sequence"/>
</dbReference>
<reference evidence="3" key="1">
    <citation type="journal article" date="2019" name="Int. J. Syst. Evol. Microbiol.">
        <title>The Global Catalogue of Microorganisms (GCM) 10K type strain sequencing project: providing services to taxonomists for standard genome sequencing and annotation.</title>
        <authorList>
            <consortium name="The Broad Institute Genomics Platform"/>
            <consortium name="The Broad Institute Genome Sequencing Center for Infectious Disease"/>
            <person name="Wu L."/>
            <person name="Ma J."/>
        </authorList>
    </citation>
    <scope>NUCLEOTIDE SEQUENCE [LARGE SCALE GENOMIC DNA]</scope>
    <source>
        <strain evidence="3">CGMCC 4.7106</strain>
    </source>
</reference>
<dbReference type="InterPro" id="IPR006680">
    <property type="entry name" value="Amidohydro-rel"/>
</dbReference>
<dbReference type="Gene3D" id="3.20.20.140">
    <property type="entry name" value="Metal-dependent hydrolases"/>
    <property type="match status" value="1"/>
</dbReference>
<keyword evidence="3" id="KW-1185">Reference proteome</keyword>
<dbReference type="SUPFAM" id="SSF51556">
    <property type="entry name" value="Metallo-dependent hydrolases"/>
    <property type="match status" value="1"/>
</dbReference>
<evidence type="ECO:0000313" key="3">
    <source>
        <dbReference type="Proteomes" id="UP001596096"/>
    </source>
</evidence>
<feature type="domain" description="Amidohydrolase-related" evidence="1">
    <location>
        <begin position="32"/>
        <end position="271"/>
    </location>
</feature>
<accession>A0ABW1C3W3</accession>
<evidence type="ECO:0000259" key="1">
    <source>
        <dbReference type="Pfam" id="PF04909"/>
    </source>
</evidence>
<name>A0ABW1C3W3_9ACTN</name>
<organism evidence="2 3">
    <name type="scientific">Nonomuraea harbinensis</name>
    <dbReference type="NCBI Taxonomy" id="1286938"/>
    <lineage>
        <taxon>Bacteria</taxon>
        <taxon>Bacillati</taxon>
        <taxon>Actinomycetota</taxon>
        <taxon>Actinomycetes</taxon>
        <taxon>Streptosporangiales</taxon>
        <taxon>Streptosporangiaceae</taxon>
        <taxon>Nonomuraea</taxon>
    </lineage>
</organism>
<dbReference type="RefSeq" id="WP_148034931.1">
    <property type="nucleotide sequence ID" value="NZ_JAHKRN010000016.1"/>
</dbReference>
<protein>
    <submittedName>
        <fullName evidence="2">Amidohydrolase family protein</fullName>
    </submittedName>
</protein>
<sequence>MTKAPSRHSDAHRHIGVLPAFPFYGGPPVNPDVKARATVDELLADLDAEGTERALVIPNYGVPDPKHSFELNELVVEAAARDDRLRAAVWASPRPQDAELTEKALTLVGETGVKALKISFLLGGSVEDAECQVQLDKIFAAAKANNLVVHVHTSPGAQSDIDKVGQLVDRYADETPVHLVHFGGGVSGHIKLIGTRFFDWIEAGKKVYTDLTWSVGFAPYWLAQEIERRGIGGDRVLFASDLPWGDFAGEYHRMIEAVGDGELADLVFNENFDRLYS</sequence>
<dbReference type="InterPro" id="IPR032466">
    <property type="entry name" value="Metal_Hydrolase"/>
</dbReference>
<dbReference type="CDD" id="cd01292">
    <property type="entry name" value="metallo-dependent_hydrolases"/>
    <property type="match status" value="1"/>
</dbReference>
<dbReference type="EMBL" id="JBHSNW010000024">
    <property type="protein sequence ID" value="MFC5820309.1"/>
    <property type="molecule type" value="Genomic_DNA"/>
</dbReference>
<evidence type="ECO:0000313" key="2">
    <source>
        <dbReference type="EMBL" id="MFC5820309.1"/>
    </source>
</evidence>
<comment type="caution">
    <text evidence="2">The sequence shown here is derived from an EMBL/GenBank/DDBJ whole genome shotgun (WGS) entry which is preliminary data.</text>
</comment>